<organism evidence="1 2">
    <name type="scientific">Spiroplasma litorale</name>
    <dbReference type="NCBI Taxonomy" id="216942"/>
    <lineage>
        <taxon>Bacteria</taxon>
        <taxon>Bacillati</taxon>
        <taxon>Mycoplasmatota</taxon>
        <taxon>Mollicutes</taxon>
        <taxon>Entomoplasmatales</taxon>
        <taxon>Spiroplasmataceae</taxon>
        <taxon>Spiroplasma</taxon>
    </lineage>
</organism>
<gene>
    <name evidence="1" type="ORF">SLITO_v1c03020</name>
</gene>
<evidence type="ECO:0000313" key="2">
    <source>
        <dbReference type="Proteomes" id="UP000067476"/>
    </source>
</evidence>
<name>A0A0K1W1I8_9MOLU</name>
<keyword evidence="2" id="KW-1185">Reference proteome</keyword>
<sequence>MINKSFVKLLNDILDDKNTSYFDIFDINKDDLTKVFDSLKKVKNQIHEYKKFILKSIVDKYNYFSNFVFEKGKFRDSISVKEKKENKAFINSLIFLGVRIIASKYNEINDNEDYINISKFNIPIFDDETNDIWHYKDSLLMFYCSLFKCLNLLVKLDDETVDFLQKMDGFIMIGINRIRTFKSLFILIWVYGIIERGIEVHDYAQSITNIEEEYTIKNIFQKNPLDPISIFKITSYSNINYSINVRKVFYSHKSQTISKNYNKNLLTNIKNKNLLENDFDYYYKVLEKMFNSFEFFYLYEEKKYFKSLINVLKTSTNFDIDNQVIKKIFNSHILKNNEINEYFKLKNIISSIDSMKKVIFEVNDKIDSQQILSFPELMQLTYNIEKNELFYQNIDQDLISTVVSESIKNTIIQYFNSTKFRNPNCIIKDISEIKLKLNKKVDGTEINNNFDIAFVDKIKNKLYLIKSISIRKYGNLNSRIINNVLLGRDIENFVQNNIFKTYEIYQRNWYKLKKQLENKEINQTEFVIVMDENIDYVVSKKIDGKVVHFIKYDDVDYFFRSYIFKENSIVD</sequence>
<reference evidence="1 2" key="1">
    <citation type="journal article" date="2015" name="Genome Announc.">
        <title>Complete Genome Sequence of Spiroplasma litorale TN-1T (DSM 21781), a Bacterium Isolated from a Green-Eyed Horsefly (Tabanus nigrovittatus).</title>
        <authorList>
            <person name="Lo W.S."/>
            <person name="Lai Y.C."/>
            <person name="Lien Y.W."/>
            <person name="Wang T.H."/>
            <person name="Kuo C.H."/>
        </authorList>
    </citation>
    <scope>NUCLEOTIDE SEQUENCE [LARGE SCALE GENOMIC DNA]</scope>
    <source>
        <strain evidence="1 2">TN-1</strain>
    </source>
</reference>
<dbReference type="Proteomes" id="UP000067476">
    <property type="component" value="Chromosome"/>
</dbReference>
<accession>A0A0K1W1I8</accession>
<dbReference type="PATRIC" id="fig|216942.3.peg.305"/>
<protein>
    <submittedName>
        <fullName evidence="1">Uncharacterized protein</fullName>
    </submittedName>
</protein>
<dbReference type="KEGG" id="sll:SLITO_v1c03020"/>
<dbReference type="EMBL" id="CP012357">
    <property type="protein sequence ID" value="AKX33957.1"/>
    <property type="molecule type" value="Genomic_DNA"/>
</dbReference>
<dbReference type="STRING" id="216942.SLITO_v1c03020"/>
<dbReference type="AlphaFoldDB" id="A0A0K1W1I8"/>
<dbReference type="OrthoDB" id="388721at2"/>
<dbReference type="RefSeq" id="WP_075058052.1">
    <property type="nucleotide sequence ID" value="NZ_CP012357.1"/>
</dbReference>
<evidence type="ECO:0000313" key="1">
    <source>
        <dbReference type="EMBL" id="AKX33957.1"/>
    </source>
</evidence>
<proteinExistence type="predicted"/>